<evidence type="ECO:0000259" key="5">
    <source>
        <dbReference type="PROSITE" id="PS50118"/>
    </source>
</evidence>
<accession>A0A5C3MV47</accession>
<feature type="compositionally biased region" description="Polar residues" evidence="4">
    <location>
        <begin position="472"/>
        <end position="487"/>
    </location>
</feature>
<evidence type="ECO:0000256" key="2">
    <source>
        <dbReference type="ARBA" id="ARBA00023242"/>
    </source>
</evidence>
<feature type="compositionally biased region" description="Low complexity" evidence="4">
    <location>
        <begin position="459"/>
        <end position="471"/>
    </location>
</feature>
<dbReference type="GO" id="GO:0005634">
    <property type="term" value="C:nucleus"/>
    <property type="evidence" value="ECO:0007669"/>
    <property type="project" value="UniProtKB-UniRule"/>
</dbReference>
<evidence type="ECO:0000313" key="6">
    <source>
        <dbReference type="EMBL" id="TFK48887.1"/>
    </source>
</evidence>
<keyword evidence="1 3" id="KW-0238">DNA-binding</keyword>
<gene>
    <name evidence="6" type="ORF">OE88DRAFT_1737113</name>
</gene>
<dbReference type="OrthoDB" id="6247875at2759"/>
<feature type="compositionally biased region" description="Polar residues" evidence="4">
    <location>
        <begin position="435"/>
        <end position="447"/>
    </location>
</feature>
<reference evidence="6 7" key="1">
    <citation type="journal article" date="2019" name="Nat. Ecol. Evol.">
        <title>Megaphylogeny resolves global patterns of mushroom evolution.</title>
        <authorList>
            <person name="Varga T."/>
            <person name="Krizsan K."/>
            <person name="Foldi C."/>
            <person name="Dima B."/>
            <person name="Sanchez-Garcia M."/>
            <person name="Sanchez-Ramirez S."/>
            <person name="Szollosi G.J."/>
            <person name="Szarkandi J.G."/>
            <person name="Papp V."/>
            <person name="Albert L."/>
            <person name="Andreopoulos W."/>
            <person name="Angelini C."/>
            <person name="Antonin V."/>
            <person name="Barry K.W."/>
            <person name="Bougher N.L."/>
            <person name="Buchanan P."/>
            <person name="Buyck B."/>
            <person name="Bense V."/>
            <person name="Catcheside P."/>
            <person name="Chovatia M."/>
            <person name="Cooper J."/>
            <person name="Damon W."/>
            <person name="Desjardin D."/>
            <person name="Finy P."/>
            <person name="Geml J."/>
            <person name="Haridas S."/>
            <person name="Hughes K."/>
            <person name="Justo A."/>
            <person name="Karasinski D."/>
            <person name="Kautmanova I."/>
            <person name="Kiss B."/>
            <person name="Kocsube S."/>
            <person name="Kotiranta H."/>
            <person name="LaButti K.M."/>
            <person name="Lechner B.E."/>
            <person name="Liimatainen K."/>
            <person name="Lipzen A."/>
            <person name="Lukacs Z."/>
            <person name="Mihaltcheva S."/>
            <person name="Morgado L.N."/>
            <person name="Niskanen T."/>
            <person name="Noordeloos M.E."/>
            <person name="Ohm R.A."/>
            <person name="Ortiz-Santana B."/>
            <person name="Ovrebo C."/>
            <person name="Racz N."/>
            <person name="Riley R."/>
            <person name="Savchenko A."/>
            <person name="Shiryaev A."/>
            <person name="Soop K."/>
            <person name="Spirin V."/>
            <person name="Szebenyi C."/>
            <person name="Tomsovsky M."/>
            <person name="Tulloss R.E."/>
            <person name="Uehling J."/>
            <person name="Grigoriev I.V."/>
            <person name="Vagvolgyi C."/>
            <person name="Papp T."/>
            <person name="Martin F.M."/>
            <person name="Miettinen O."/>
            <person name="Hibbett D.S."/>
            <person name="Nagy L.G."/>
        </authorList>
    </citation>
    <scope>NUCLEOTIDE SEQUENCE [LARGE SCALE GENOMIC DNA]</scope>
    <source>
        <strain evidence="6 7">OMC1185</strain>
    </source>
</reference>
<feature type="region of interest" description="Disordered" evidence="4">
    <location>
        <begin position="51"/>
        <end position="108"/>
    </location>
</feature>
<evidence type="ECO:0000256" key="1">
    <source>
        <dbReference type="ARBA" id="ARBA00023125"/>
    </source>
</evidence>
<name>A0A5C3MV47_9AGAM</name>
<dbReference type="SMART" id="SM00398">
    <property type="entry name" value="HMG"/>
    <property type="match status" value="1"/>
</dbReference>
<feature type="DNA-binding region" description="HMG box" evidence="3">
    <location>
        <begin position="107"/>
        <end position="176"/>
    </location>
</feature>
<keyword evidence="2 3" id="KW-0539">Nucleus</keyword>
<dbReference type="PANTHER" id="PTHR45789:SF2">
    <property type="entry name" value="FI18025P1"/>
    <property type="match status" value="1"/>
</dbReference>
<dbReference type="InterPro" id="IPR036910">
    <property type="entry name" value="HMG_box_dom_sf"/>
</dbReference>
<organism evidence="6 7">
    <name type="scientific">Heliocybe sulcata</name>
    <dbReference type="NCBI Taxonomy" id="5364"/>
    <lineage>
        <taxon>Eukaryota</taxon>
        <taxon>Fungi</taxon>
        <taxon>Dikarya</taxon>
        <taxon>Basidiomycota</taxon>
        <taxon>Agaricomycotina</taxon>
        <taxon>Agaricomycetes</taxon>
        <taxon>Gloeophyllales</taxon>
        <taxon>Gloeophyllaceae</taxon>
        <taxon>Heliocybe</taxon>
    </lineage>
</organism>
<protein>
    <recommendedName>
        <fullName evidence="5">HMG box domain-containing protein</fullName>
    </recommendedName>
</protein>
<dbReference type="SUPFAM" id="SSF47095">
    <property type="entry name" value="HMG-box"/>
    <property type="match status" value="1"/>
</dbReference>
<dbReference type="InterPro" id="IPR051356">
    <property type="entry name" value="SOX/SOX-like_TF"/>
</dbReference>
<evidence type="ECO:0000313" key="7">
    <source>
        <dbReference type="Proteomes" id="UP000305948"/>
    </source>
</evidence>
<dbReference type="GO" id="GO:0000978">
    <property type="term" value="F:RNA polymerase II cis-regulatory region sequence-specific DNA binding"/>
    <property type="evidence" value="ECO:0007669"/>
    <property type="project" value="TreeGrafter"/>
</dbReference>
<dbReference type="InterPro" id="IPR009071">
    <property type="entry name" value="HMG_box_dom"/>
</dbReference>
<dbReference type="PROSITE" id="PS50118">
    <property type="entry name" value="HMG_BOX_2"/>
    <property type="match status" value="1"/>
</dbReference>
<dbReference type="Pfam" id="PF00505">
    <property type="entry name" value="HMG_box"/>
    <property type="match status" value="1"/>
</dbReference>
<evidence type="ECO:0000256" key="4">
    <source>
        <dbReference type="SAM" id="MobiDB-lite"/>
    </source>
</evidence>
<dbReference type="CDD" id="cd01389">
    <property type="entry name" value="HMG-box_ROX1-like"/>
    <property type="match status" value="1"/>
</dbReference>
<dbReference type="EMBL" id="ML213517">
    <property type="protein sequence ID" value="TFK48887.1"/>
    <property type="molecule type" value="Genomic_DNA"/>
</dbReference>
<dbReference type="AlphaFoldDB" id="A0A5C3MV47"/>
<keyword evidence="7" id="KW-1185">Reference proteome</keyword>
<dbReference type="Proteomes" id="UP000305948">
    <property type="component" value="Unassembled WGS sequence"/>
</dbReference>
<feature type="region of interest" description="Disordered" evidence="4">
    <location>
        <begin position="182"/>
        <end position="201"/>
    </location>
</feature>
<sequence length="588" mass="65477">MPPTRLYSTQRRRSSIANGLIHVKAGSYGVRSPSPVSINISGKPLQFAPNVTPGTYLSPPSPTPESDSLESRSPVPQLFPPAQLPDAEASRPRRRQPPGKRLSQGYVPRPPNAFMLFRAEFVKQKHVPGSIETSHGSLSKIIGNCWRALPLEEKAVWEKAAKEAKLEHKKKHPDYRFRPVHNKHKKRGADAKKQKTTADEERRCEEVAQLLLEGKKGDELAQAVRELDMRAESATPQDRRPSVWDPHFTHPYLNLPRRPSSVPPPTSIALQPAPFLTLSRPRTPVAAIARSQRPAPGAFDMDAFAAGSYLHARRASTAQPRLMEMDGDAVLGLPWPSHPGDYSNRYQEMMQHQPEFLQGYEWQQEAAPAFHDWMGEAQFDREPSPVPDVDASLFEKSFLEQSFAATNTNQANNINLASLYTSLPPDATLPPELDSATSTQSYQQFPTSPWGYPQDQSLPSSQYSGSPAPSSTTDSMAEQSWTSQTPPDSDMPVPVHAPQPQHAWALGLDLPQEQQLLQQQVDYPSPIDMHATYEMPQHEYSYPPKPESASVPTSPGLQYAMYDPTAYAPVASAPMDYAYREMIPENVY</sequence>
<dbReference type="STRING" id="5364.A0A5C3MV47"/>
<feature type="domain" description="HMG box" evidence="5">
    <location>
        <begin position="107"/>
        <end position="176"/>
    </location>
</feature>
<proteinExistence type="predicted"/>
<dbReference type="PANTHER" id="PTHR45789">
    <property type="entry name" value="FI18025P1"/>
    <property type="match status" value="1"/>
</dbReference>
<dbReference type="Gene3D" id="1.10.30.10">
    <property type="entry name" value="High mobility group box domain"/>
    <property type="match status" value="1"/>
</dbReference>
<feature type="compositionally biased region" description="Basic and acidic residues" evidence="4">
    <location>
        <begin position="188"/>
        <end position="201"/>
    </location>
</feature>
<dbReference type="GO" id="GO:0000981">
    <property type="term" value="F:DNA-binding transcription factor activity, RNA polymerase II-specific"/>
    <property type="evidence" value="ECO:0007669"/>
    <property type="project" value="TreeGrafter"/>
</dbReference>
<evidence type="ECO:0000256" key="3">
    <source>
        <dbReference type="PROSITE-ProRule" id="PRU00267"/>
    </source>
</evidence>
<feature type="region of interest" description="Disordered" evidence="4">
    <location>
        <begin position="427"/>
        <end position="498"/>
    </location>
</feature>